<sequence>MAGQKKKGRKNVPPPSSSAAHLRRSSSTPAGSHPQPPESSTAAPQPPIYRFSCPKLASVQIPSQRVWEKDINRESVKGDYNAWMSVEIWPTPVAHFSLMHRLMIEKYILGLLDDIGLGTICLRQYDLYHELVRQFMASIRVYYVNDMKRNAKEGA</sequence>
<dbReference type="AlphaFoldDB" id="A0A178U701"/>
<dbReference type="EMBL" id="LUHQ01000009">
    <property type="protein sequence ID" value="OAO89405.1"/>
    <property type="molecule type" value="Genomic_DNA"/>
</dbReference>
<evidence type="ECO:0000313" key="2">
    <source>
        <dbReference type="EMBL" id="OAO89405.1"/>
    </source>
</evidence>
<evidence type="ECO:0000256" key="1">
    <source>
        <dbReference type="SAM" id="MobiDB-lite"/>
    </source>
</evidence>
<protein>
    <submittedName>
        <fullName evidence="2">Uncharacterized protein</fullName>
    </submittedName>
</protein>
<feature type="region of interest" description="Disordered" evidence="1">
    <location>
        <begin position="1"/>
        <end position="47"/>
    </location>
</feature>
<evidence type="ECO:0000313" key="3">
    <source>
        <dbReference type="Proteomes" id="UP000078284"/>
    </source>
</evidence>
<name>A0A178U701_ARATH</name>
<reference evidence="3" key="1">
    <citation type="journal article" date="2016" name="Proc. Natl. Acad. Sci. U.S.A.">
        <title>Chromosome-level assembly of Arabidopsis thaliana Ler reveals the extent of translocation and inversion polymorphisms.</title>
        <authorList>
            <person name="Zapata L."/>
            <person name="Ding J."/>
            <person name="Willing E.M."/>
            <person name="Hartwig B."/>
            <person name="Bezdan D."/>
            <person name="Jiao W.B."/>
            <person name="Patel V."/>
            <person name="Velikkakam James G."/>
            <person name="Koornneef M."/>
            <person name="Ossowski S."/>
            <person name="Schneeberger K."/>
        </authorList>
    </citation>
    <scope>NUCLEOTIDE SEQUENCE [LARGE SCALE GENOMIC DNA]</scope>
    <source>
        <strain evidence="3">cv. Landsberg erecta</strain>
    </source>
</reference>
<organism evidence="2 3">
    <name type="scientific">Arabidopsis thaliana</name>
    <name type="common">Mouse-ear cress</name>
    <dbReference type="NCBI Taxonomy" id="3702"/>
    <lineage>
        <taxon>Eukaryota</taxon>
        <taxon>Viridiplantae</taxon>
        <taxon>Streptophyta</taxon>
        <taxon>Embryophyta</taxon>
        <taxon>Tracheophyta</taxon>
        <taxon>Spermatophyta</taxon>
        <taxon>Magnoliopsida</taxon>
        <taxon>eudicotyledons</taxon>
        <taxon>Gunneridae</taxon>
        <taxon>Pentapetalae</taxon>
        <taxon>rosids</taxon>
        <taxon>malvids</taxon>
        <taxon>Brassicales</taxon>
        <taxon>Brassicaceae</taxon>
        <taxon>Camelineae</taxon>
        <taxon>Arabidopsis</taxon>
    </lineage>
</organism>
<accession>A0A178U701</accession>
<feature type="compositionally biased region" description="Basic residues" evidence="1">
    <location>
        <begin position="1"/>
        <end position="10"/>
    </location>
</feature>
<dbReference type="Proteomes" id="UP000078284">
    <property type="component" value="Unassembled WGS sequence"/>
</dbReference>
<proteinExistence type="predicted"/>
<comment type="caution">
    <text evidence="2">The sequence shown here is derived from an EMBL/GenBank/DDBJ whole genome shotgun (WGS) entry which is preliminary data.</text>
</comment>
<gene>
    <name evidence="2" type="ORF">AXX17_ATUG00820</name>
</gene>